<dbReference type="CDD" id="cd02966">
    <property type="entry name" value="TlpA_like_family"/>
    <property type="match status" value="1"/>
</dbReference>
<evidence type="ECO:0000313" key="2">
    <source>
        <dbReference type="EMBL" id="KWT82581.1"/>
    </source>
</evidence>
<protein>
    <submittedName>
        <fullName evidence="2">Thiol-disulfide oxidoreductase</fullName>
    </submittedName>
</protein>
<sequence length="176" mass="19938">MKTKMIIFMLIIAAGMFIVQAGRHEGKRTSKQAVEGQEVPLFKFSTLDKKVISAEDYRGRVVVLNFWASWCTSCIGEMPSFQRFYETNKSNSSLAVITVLYRDSIEEAMKFMTKNKYDLPVFLDEKSANARAFGLTGVPETFFIDKQGKLFKKILGPIEWESAAIKDLVNELLSKG</sequence>
<dbReference type="InterPro" id="IPR000866">
    <property type="entry name" value="AhpC/TSA"/>
</dbReference>
<comment type="caution">
    <text evidence="2">The sequence shown here is derived from an EMBL/GenBank/DDBJ whole genome shotgun (WGS) entry which is preliminary data.</text>
</comment>
<name>A0ABR5SCZ8_9BACT</name>
<dbReference type="SUPFAM" id="SSF52833">
    <property type="entry name" value="Thioredoxin-like"/>
    <property type="match status" value="1"/>
</dbReference>
<dbReference type="Gene3D" id="3.40.30.10">
    <property type="entry name" value="Glutaredoxin"/>
    <property type="match status" value="1"/>
</dbReference>
<dbReference type="InterPro" id="IPR013766">
    <property type="entry name" value="Thioredoxin_domain"/>
</dbReference>
<dbReference type="InterPro" id="IPR036249">
    <property type="entry name" value="Thioredoxin-like_sf"/>
</dbReference>
<reference evidence="2 3" key="1">
    <citation type="submission" date="2015-11" db="EMBL/GenBank/DDBJ databases">
        <authorList>
            <person name="Lin W."/>
        </authorList>
    </citation>
    <scope>NUCLEOTIDE SEQUENCE [LARGE SCALE GENOMIC DNA]</scope>
    <source>
        <strain evidence="2 3">HCH-1</strain>
    </source>
</reference>
<dbReference type="InterPro" id="IPR050553">
    <property type="entry name" value="Thioredoxin_ResA/DsbE_sf"/>
</dbReference>
<dbReference type="PROSITE" id="PS51352">
    <property type="entry name" value="THIOREDOXIN_2"/>
    <property type="match status" value="1"/>
</dbReference>
<accession>A0ABR5SCZ8</accession>
<organism evidence="2 3">
    <name type="scientific">Candidatus Magnetominusculus xianensis</name>
    <dbReference type="NCBI Taxonomy" id="1748249"/>
    <lineage>
        <taxon>Bacteria</taxon>
        <taxon>Pseudomonadati</taxon>
        <taxon>Nitrospirota</taxon>
        <taxon>Nitrospiria</taxon>
        <taxon>Nitrospirales</taxon>
        <taxon>Nitrospiraceae</taxon>
        <taxon>Candidatus Magnetominusculus</taxon>
    </lineage>
</organism>
<dbReference type="PANTHER" id="PTHR42852:SF13">
    <property type="entry name" value="PROTEIN DIPZ"/>
    <property type="match status" value="1"/>
</dbReference>
<gene>
    <name evidence="2" type="ORF">ASN18_2439</name>
</gene>
<dbReference type="EMBL" id="LNQR01000086">
    <property type="protein sequence ID" value="KWT82581.1"/>
    <property type="molecule type" value="Genomic_DNA"/>
</dbReference>
<keyword evidence="3" id="KW-1185">Reference proteome</keyword>
<dbReference type="PANTHER" id="PTHR42852">
    <property type="entry name" value="THIOL:DISULFIDE INTERCHANGE PROTEIN DSBE"/>
    <property type="match status" value="1"/>
</dbReference>
<dbReference type="Proteomes" id="UP000060487">
    <property type="component" value="Unassembled WGS sequence"/>
</dbReference>
<dbReference type="Pfam" id="PF00578">
    <property type="entry name" value="AhpC-TSA"/>
    <property type="match status" value="1"/>
</dbReference>
<dbReference type="RefSeq" id="WP_085053041.1">
    <property type="nucleotide sequence ID" value="NZ_LNQR01000086.1"/>
</dbReference>
<evidence type="ECO:0000313" key="3">
    <source>
        <dbReference type="Proteomes" id="UP000060487"/>
    </source>
</evidence>
<evidence type="ECO:0000259" key="1">
    <source>
        <dbReference type="PROSITE" id="PS51352"/>
    </source>
</evidence>
<feature type="domain" description="Thioredoxin" evidence="1">
    <location>
        <begin position="33"/>
        <end position="174"/>
    </location>
</feature>
<proteinExistence type="predicted"/>